<protein>
    <recommendedName>
        <fullName evidence="3">PDZ domain-containing protein</fullName>
    </recommendedName>
</protein>
<dbReference type="SUPFAM" id="SSF48452">
    <property type="entry name" value="TPR-like"/>
    <property type="match status" value="1"/>
</dbReference>
<dbReference type="SUPFAM" id="SSF50156">
    <property type="entry name" value="PDZ domain-like"/>
    <property type="match status" value="1"/>
</dbReference>
<name>A0A366HLK3_9BACT</name>
<evidence type="ECO:0000313" key="1">
    <source>
        <dbReference type="EMBL" id="RBP43819.1"/>
    </source>
</evidence>
<evidence type="ECO:0000313" key="2">
    <source>
        <dbReference type="Proteomes" id="UP000253426"/>
    </source>
</evidence>
<dbReference type="AlphaFoldDB" id="A0A366HLK3"/>
<comment type="caution">
    <text evidence="1">The sequence shown here is derived from an EMBL/GenBank/DDBJ whole genome shotgun (WGS) entry which is preliminary data.</text>
</comment>
<dbReference type="Gene3D" id="1.25.40.10">
    <property type="entry name" value="Tetratricopeptide repeat domain"/>
    <property type="match status" value="1"/>
</dbReference>
<dbReference type="InterPro" id="IPR011990">
    <property type="entry name" value="TPR-like_helical_dom_sf"/>
</dbReference>
<reference evidence="1 2" key="1">
    <citation type="submission" date="2018-06" db="EMBL/GenBank/DDBJ databases">
        <title>Genomic Encyclopedia of Type Strains, Phase IV (KMG-IV): sequencing the most valuable type-strain genomes for metagenomic binning, comparative biology and taxonomic classification.</title>
        <authorList>
            <person name="Goeker M."/>
        </authorList>
    </citation>
    <scope>NUCLEOTIDE SEQUENCE [LARGE SCALE GENOMIC DNA]</scope>
    <source>
        <strain evidence="1 2">DSM 25532</strain>
    </source>
</reference>
<dbReference type="EMBL" id="QNRR01000005">
    <property type="protein sequence ID" value="RBP43819.1"/>
    <property type="molecule type" value="Genomic_DNA"/>
</dbReference>
<organism evidence="1 2">
    <name type="scientific">Roseimicrobium gellanilyticum</name>
    <dbReference type="NCBI Taxonomy" id="748857"/>
    <lineage>
        <taxon>Bacteria</taxon>
        <taxon>Pseudomonadati</taxon>
        <taxon>Verrucomicrobiota</taxon>
        <taxon>Verrucomicrobiia</taxon>
        <taxon>Verrucomicrobiales</taxon>
        <taxon>Verrucomicrobiaceae</taxon>
        <taxon>Roseimicrobium</taxon>
    </lineage>
</organism>
<evidence type="ECO:0008006" key="3">
    <source>
        <dbReference type="Google" id="ProtNLM"/>
    </source>
</evidence>
<sequence length="856" mass="94494">MSLAKYLVVPLVAVVGVGAYMWTQGYRGPDGVVEKYLEKFGLNNSSSAKESAPAPIDPLGPTEGRWMVDEVTRDIAEIVLFASDSNADFSHGVELTVRRKTYGDAYEVTATGPKGAVTQTVTLKHHVWSPADHLPWAAAVLKAWLSEPPPDSSSATPDADGVALAMQLTDPTSPVIAKEERRVSRLLTKRPLDPELHEQAALVIGTLALREAAGAFTDVRPALCRMAAHLTLARALRPEPGTCGKLAEAVQLTLATRQAEALERVAKLPAGLDPWVTALKMRNTGDWRICQNPEKATFLEQLTWARVISQAVSPAPLQAFLRKHLPQNSAPDWSRATMNTEFGVEQGHVFVKPSMSLEVADFGAASQAWDGRAPKGEELLSFLNEPVTRSVARSASGYELTVLGWGHIAAFHQRHICWALDRTDHFLHSLWGVPDQAIALEQVIHAQFSHLRLYPLLVRRMMSGGAGQFLPEPVLADAMRKATALCREQPHLVSSANWALLASSAKQFMPEPPPPAHGWFQPSMPEGTAFDFDHRMQALRLPALPPGGKDYHSFWKRMLTQAPYDYDILRSHIAGNPGTLPPFERDTQAFKSVSEFNVHAMRKIASCVRNDPKAFASAMNLVCALDPDEYLTVAKILADAGHKEEAAVAYQAAFDKASDRVAMSNSSDWIVNYYFDQGRKDDALKIAAHAAEVYSARGLETAAKLMERMEKWEEARAYYEASTERYNAPGGLLQFASRRKEHDPAMAQLYERMMGVQFPSGMRKVTMADFNTVPEKGVAFTGESYHTRQWKLKVGDVIVALDGVLVETFPQYDVVRCLQPGSTPLALIIWDGTQYREVAATVPDRRFGCGMNSYRR</sequence>
<dbReference type="InterPro" id="IPR036034">
    <property type="entry name" value="PDZ_sf"/>
</dbReference>
<dbReference type="Proteomes" id="UP000253426">
    <property type="component" value="Unassembled WGS sequence"/>
</dbReference>
<accession>A0A366HLK3</accession>
<proteinExistence type="predicted"/>
<dbReference type="RefSeq" id="WP_147263438.1">
    <property type="nucleotide sequence ID" value="NZ_QNRR01000005.1"/>
</dbReference>
<gene>
    <name evidence="1" type="ORF">DES53_105218</name>
</gene>
<keyword evidence="2" id="KW-1185">Reference proteome</keyword>
<dbReference type="OrthoDB" id="174373at2"/>